<keyword evidence="4" id="KW-1185">Reference proteome</keyword>
<dbReference type="AlphaFoldDB" id="A0A128ETX0"/>
<dbReference type="InterPro" id="IPR001296">
    <property type="entry name" value="Glyco_trans_1"/>
</dbReference>
<evidence type="ECO:0000259" key="1">
    <source>
        <dbReference type="Pfam" id="PF00534"/>
    </source>
</evidence>
<sequence length="369" mass="41422">MKIFFRISKLGFGGAEQVFLSIAKELKKIVEAEISFIVDSKNGENVKTAEELGFRVISLEANRTMSSIFPLKHLLDSEKPEIMVSAYTDTNAACLISKVLSKSHCKVIVSEHASLKEHWGKKSILKRYILRFYVSYIYQLASKVICVSNGLKNQVVSLLGSNTPVETIYNPVRYRPYEKIVERNKERRPILQLLAVGRITEQKDYSTLINAIPKILKYREVSLTIVGGIFCEKEYSKLKALITSLGIESCVHFVGYTDNVAEYYKSADIFVLSSAWEGFGNVIVEAMAFGLPVVATNCNYGPSEILEDGRYGRLAPVSDSYSLAKAILEEAERPLINRSDLISRSTEFSEENIASQYFTAIKSTLDEKI</sequence>
<name>A0A128ETX0_9GAMM</name>
<dbReference type="PANTHER" id="PTHR12526">
    <property type="entry name" value="GLYCOSYLTRANSFERASE"/>
    <property type="match status" value="1"/>
</dbReference>
<gene>
    <name evidence="3" type="primary">pglH</name>
    <name evidence="3" type="ORF">GMA8713_00191</name>
</gene>
<keyword evidence="3" id="KW-0808">Transferase</keyword>
<dbReference type="RefSeq" id="WP_062704846.1">
    <property type="nucleotide sequence ID" value="NZ_CAWRCI010000001.1"/>
</dbReference>
<organism evidence="3 4">
    <name type="scientific">Grimontia marina</name>
    <dbReference type="NCBI Taxonomy" id="646534"/>
    <lineage>
        <taxon>Bacteria</taxon>
        <taxon>Pseudomonadati</taxon>
        <taxon>Pseudomonadota</taxon>
        <taxon>Gammaproteobacteria</taxon>
        <taxon>Vibrionales</taxon>
        <taxon>Vibrionaceae</taxon>
        <taxon>Grimontia</taxon>
    </lineage>
</organism>
<dbReference type="EC" id="2.4.1.292" evidence="3"/>
<dbReference type="GO" id="GO:0016757">
    <property type="term" value="F:glycosyltransferase activity"/>
    <property type="evidence" value="ECO:0007669"/>
    <property type="project" value="UniProtKB-KW"/>
</dbReference>
<proteinExistence type="predicted"/>
<reference evidence="4" key="1">
    <citation type="submission" date="2016-02" db="EMBL/GenBank/DDBJ databases">
        <authorList>
            <person name="Rodrigo-Torres Lidia"/>
            <person name="Arahal R.David."/>
        </authorList>
    </citation>
    <scope>NUCLEOTIDE SEQUENCE [LARGE SCALE GENOMIC DNA]</scope>
    <source>
        <strain evidence="4">CECT 8713</strain>
    </source>
</reference>
<feature type="domain" description="Glycosyl transferase family 1" evidence="1">
    <location>
        <begin position="191"/>
        <end position="334"/>
    </location>
</feature>
<accession>A0A128ETX0</accession>
<dbReference type="CDD" id="cd03811">
    <property type="entry name" value="GT4_GT28_WabH-like"/>
    <property type="match status" value="1"/>
</dbReference>
<dbReference type="Gene3D" id="3.40.50.2000">
    <property type="entry name" value="Glycogen Phosphorylase B"/>
    <property type="match status" value="2"/>
</dbReference>
<dbReference type="EMBL" id="FIZY01000001">
    <property type="protein sequence ID" value="CZF77481.1"/>
    <property type="molecule type" value="Genomic_DNA"/>
</dbReference>
<dbReference type="Pfam" id="PF00534">
    <property type="entry name" value="Glycos_transf_1"/>
    <property type="match status" value="1"/>
</dbReference>
<evidence type="ECO:0000259" key="2">
    <source>
        <dbReference type="Pfam" id="PF13439"/>
    </source>
</evidence>
<dbReference type="InterPro" id="IPR028098">
    <property type="entry name" value="Glyco_trans_4-like_N"/>
</dbReference>
<keyword evidence="3" id="KW-0328">Glycosyltransferase</keyword>
<evidence type="ECO:0000313" key="4">
    <source>
        <dbReference type="Proteomes" id="UP000073601"/>
    </source>
</evidence>
<evidence type="ECO:0000313" key="3">
    <source>
        <dbReference type="EMBL" id="CZF77481.1"/>
    </source>
</evidence>
<protein>
    <submittedName>
        <fullName evidence="3">GalNAc-alpha-(1-&gt;4)-GalNAc-alpha-(1-&gt;3)-diNAcBac-PP-undecaprenol alpha-1,4-N-acetyl-D-galactosaminyltransferase</fullName>
        <ecNumber evidence="3">2.4.1.292</ecNumber>
    </submittedName>
</protein>
<dbReference type="PANTHER" id="PTHR12526:SF630">
    <property type="entry name" value="GLYCOSYLTRANSFERASE"/>
    <property type="match status" value="1"/>
</dbReference>
<dbReference type="Pfam" id="PF13439">
    <property type="entry name" value="Glyco_transf_4"/>
    <property type="match status" value="1"/>
</dbReference>
<dbReference type="Proteomes" id="UP000073601">
    <property type="component" value="Unassembled WGS sequence"/>
</dbReference>
<dbReference type="SUPFAM" id="SSF53756">
    <property type="entry name" value="UDP-Glycosyltransferase/glycogen phosphorylase"/>
    <property type="match status" value="1"/>
</dbReference>
<feature type="domain" description="Glycosyltransferase subfamily 4-like N-terminal" evidence="2">
    <location>
        <begin position="12"/>
        <end position="172"/>
    </location>
</feature>
<dbReference type="OrthoDB" id="9792269at2"/>